<evidence type="ECO:0000313" key="4">
    <source>
        <dbReference type="Proteomes" id="UP000314616"/>
    </source>
</evidence>
<dbReference type="AlphaFoldDB" id="A0A5B8C3B9"/>
<dbReference type="GO" id="GO:0015074">
    <property type="term" value="P:DNA integration"/>
    <property type="evidence" value="ECO:0007669"/>
    <property type="project" value="InterPro"/>
</dbReference>
<keyword evidence="1" id="KW-0233">DNA recombination</keyword>
<dbReference type="SUPFAM" id="SSF56349">
    <property type="entry name" value="DNA breaking-rejoining enzymes"/>
    <property type="match status" value="1"/>
</dbReference>
<evidence type="ECO:0000256" key="1">
    <source>
        <dbReference type="ARBA" id="ARBA00023172"/>
    </source>
</evidence>
<proteinExistence type="predicted"/>
<dbReference type="GO" id="GO:0003677">
    <property type="term" value="F:DNA binding"/>
    <property type="evidence" value="ECO:0007669"/>
    <property type="project" value="InterPro"/>
</dbReference>
<name>A0A5B8C3B9_9MICO</name>
<organism evidence="3 4">
    <name type="scientific">Georgenia yuyongxinii</name>
    <dbReference type="NCBI Taxonomy" id="2589797"/>
    <lineage>
        <taxon>Bacteria</taxon>
        <taxon>Bacillati</taxon>
        <taxon>Actinomycetota</taxon>
        <taxon>Actinomycetes</taxon>
        <taxon>Micrococcales</taxon>
        <taxon>Bogoriellaceae</taxon>
        <taxon>Georgenia</taxon>
    </lineage>
</organism>
<accession>A0A5B8C3B9</accession>
<dbReference type="GO" id="GO:0006310">
    <property type="term" value="P:DNA recombination"/>
    <property type="evidence" value="ECO:0007669"/>
    <property type="project" value="UniProtKB-KW"/>
</dbReference>
<dbReference type="Pfam" id="PF00589">
    <property type="entry name" value="Phage_integrase"/>
    <property type="match status" value="1"/>
</dbReference>
<dbReference type="InterPro" id="IPR002104">
    <property type="entry name" value="Integrase_catalytic"/>
</dbReference>
<dbReference type="OrthoDB" id="1822491at2"/>
<evidence type="ECO:0000313" key="3">
    <source>
        <dbReference type="EMBL" id="QDC24550.1"/>
    </source>
</evidence>
<dbReference type="PROSITE" id="PS51898">
    <property type="entry name" value="TYR_RECOMBINASE"/>
    <property type="match status" value="1"/>
</dbReference>
<dbReference type="KEGG" id="gyu:FE374_07860"/>
<protein>
    <recommendedName>
        <fullName evidence="2">Tyr recombinase domain-containing protein</fullName>
    </recommendedName>
</protein>
<feature type="domain" description="Tyr recombinase" evidence="2">
    <location>
        <begin position="1"/>
        <end position="122"/>
    </location>
</feature>
<dbReference type="InterPro" id="IPR011010">
    <property type="entry name" value="DNA_brk_join_enz"/>
</dbReference>
<sequence length="122" mass="13309">MKRPPLGVRARWRLSPAGHSLRTTTKTEKSRRVVPLSPAAVTILGTVRERQKIERRSAGSAWVQTPYVFTTETGQPSDPRDALRALKAAAKRANLPGVGLHTLRHLAASVMLENGVPLKVVS</sequence>
<dbReference type="EMBL" id="CP040915">
    <property type="protein sequence ID" value="QDC24550.1"/>
    <property type="molecule type" value="Genomic_DNA"/>
</dbReference>
<dbReference type="Gene3D" id="1.10.443.10">
    <property type="entry name" value="Intergrase catalytic core"/>
    <property type="match status" value="1"/>
</dbReference>
<dbReference type="InterPro" id="IPR013762">
    <property type="entry name" value="Integrase-like_cat_sf"/>
</dbReference>
<evidence type="ECO:0000259" key="2">
    <source>
        <dbReference type="PROSITE" id="PS51898"/>
    </source>
</evidence>
<reference evidence="3 4" key="1">
    <citation type="submission" date="2019-05" db="EMBL/GenBank/DDBJ databases">
        <title>Georgenia *** sp. nov., and Georgenia *** sp. nov., isolated from the intestinal contents of plateau pika (Ochotona curzoniae) in the Qinghai-Tibet plateau of China.</title>
        <authorList>
            <person name="Tian Z."/>
        </authorList>
    </citation>
    <scope>NUCLEOTIDE SEQUENCE [LARGE SCALE GENOMIC DNA]</scope>
    <source>
        <strain evidence="3 4">Z443</strain>
    </source>
</reference>
<dbReference type="Proteomes" id="UP000314616">
    <property type="component" value="Chromosome"/>
</dbReference>
<dbReference type="RefSeq" id="WP_139928001.1">
    <property type="nucleotide sequence ID" value="NZ_CP040915.1"/>
</dbReference>
<gene>
    <name evidence="3" type="ORF">FE374_07860</name>
</gene>